<evidence type="ECO:0000313" key="3">
    <source>
        <dbReference type="Proteomes" id="UP000219338"/>
    </source>
</evidence>
<keyword evidence="3" id="KW-1185">Reference proteome</keyword>
<dbReference type="Proteomes" id="UP000219338">
    <property type="component" value="Unassembled WGS sequence"/>
</dbReference>
<keyword evidence="1" id="KW-1133">Transmembrane helix</keyword>
<keyword evidence="1" id="KW-0472">Membrane</keyword>
<evidence type="ECO:0000256" key="1">
    <source>
        <dbReference type="SAM" id="Phobius"/>
    </source>
</evidence>
<feature type="transmembrane region" description="Helical" evidence="1">
    <location>
        <begin position="57"/>
        <end position="77"/>
    </location>
</feature>
<gene>
    <name evidence="2" type="ORF">ARMOST_06609</name>
</gene>
<protein>
    <submittedName>
        <fullName evidence="2">Uncharacterized protein</fullName>
    </submittedName>
</protein>
<keyword evidence="1" id="KW-0812">Transmembrane</keyword>
<dbReference type="AlphaFoldDB" id="A0A284R3G5"/>
<dbReference type="EMBL" id="FUEG01000004">
    <property type="protein sequence ID" value="SJL03257.1"/>
    <property type="molecule type" value="Genomic_DNA"/>
</dbReference>
<accession>A0A284R3G5</accession>
<reference evidence="3" key="1">
    <citation type="journal article" date="2017" name="Nat. Ecol. Evol.">
        <title>Genome expansion and lineage-specific genetic innovations in the forest pathogenic fungi Armillaria.</title>
        <authorList>
            <person name="Sipos G."/>
            <person name="Prasanna A.N."/>
            <person name="Walter M.C."/>
            <person name="O'Connor E."/>
            <person name="Balint B."/>
            <person name="Krizsan K."/>
            <person name="Kiss B."/>
            <person name="Hess J."/>
            <person name="Varga T."/>
            <person name="Slot J."/>
            <person name="Riley R."/>
            <person name="Boka B."/>
            <person name="Rigling D."/>
            <person name="Barry K."/>
            <person name="Lee J."/>
            <person name="Mihaltcheva S."/>
            <person name="LaButti K."/>
            <person name="Lipzen A."/>
            <person name="Waldron R."/>
            <person name="Moloney N.M."/>
            <person name="Sperisen C."/>
            <person name="Kredics L."/>
            <person name="Vagvoelgyi C."/>
            <person name="Patrignani A."/>
            <person name="Fitzpatrick D."/>
            <person name="Nagy I."/>
            <person name="Doyle S."/>
            <person name="Anderson J.B."/>
            <person name="Grigoriev I.V."/>
            <person name="Gueldener U."/>
            <person name="Muensterkoetter M."/>
            <person name="Nagy L.G."/>
        </authorList>
    </citation>
    <scope>NUCLEOTIDE SEQUENCE [LARGE SCALE GENOMIC DNA]</scope>
    <source>
        <strain evidence="3">C18/9</strain>
    </source>
</reference>
<organism evidence="2 3">
    <name type="scientific">Armillaria ostoyae</name>
    <name type="common">Armillaria root rot fungus</name>
    <dbReference type="NCBI Taxonomy" id="47428"/>
    <lineage>
        <taxon>Eukaryota</taxon>
        <taxon>Fungi</taxon>
        <taxon>Dikarya</taxon>
        <taxon>Basidiomycota</taxon>
        <taxon>Agaricomycotina</taxon>
        <taxon>Agaricomycetes</taxon>
        <taxon>Agaricomycetidae</taxon>
        <taxon>Agaricales</taxon>
        <taxon>Marasmiineae</taxon>
        <taxon>Physalacriaceae</taxon>
        <taxon>Armillaria</taxon>
    </lineage>
</organism>
<sequence length="131" mass="14977">MSVQDAKDFTIGEIYAFMNNQWTLIEGDRDVTKNADTFRLVGKEEEGMRPYYECSLIAPWMISVFLILCSSIFDIVIQIDEADHSRKKDITISVDYLKRIPDGNSAIISAKKLWTQLKKRHAAKGVWDAMG</sequence>
<evidence type="ECO:0000313" key="2">
    <source>
        <dbReference type="EMBL" id="SJL03257.1"/>
    </source>
</evidence>
<proteinExistence type="predicted"/>
<name>A0A284R3G5_ARMOS</name>
<dbReference type="OrthoDB" id="10571800at2759"/>